<evidence type="ECO:0000313" key="4">
    <source>
        <dbReference type="EMBL" id="KAK5092224.1"/>
    </source>
</evidence>
<evidence type="ECO:0000256" key="2">
    <source>
        <dbReference type="SAM" id="SignalP"/>
    </source>
</evidence>
<feature type="domain" description="Apple" evidence="3">
    <location>
        <begin position="1069"/>
        <end position="1159"/>
    </location>
</feature>
<evidence type="ECO:0000313" key="5">
    <source>
        <dbReference type="Proteomes" id="UP001345013"/>
    </source>
</evidence>
<gene>
    <name evidence="4" type="ORF">LTR24_005361</name>
</gene>
<evidence type="ECO:0000256" key="1">
    <source>
        <dbReference type="SAM" id="MobiDB-lite"/>
    </source>
</evidence>
<organism evidence="4 5">
    <name type="scientific">Lithohypha guttulata</name>
    <dbReference type="NCBI Taxonomy" id="1690604"/>
    <lineage>
        <taxon>Eukaryota</taxon>
        <taxon>Fungi</taxon>
        <taxon>Dikarya</taxon>
        <taxon>Ascomycota</taxon>
        <taxon>Pezizomycotina</taxon>
        <taxon>Eurotiomycetes</taxon>
        <taxon>Chaetothyriomycetidae</taxon>
        <taxon>Chaetothyriales</taxon>
        <taxon>Trichomeriaceae</taxon>
        <taxon>Lithohypha</taxon>
    </lineage>
</organism>
<feature type="domain" description="Apple" evidence="3">
    <location>
        <begin position="560"/>
        <end position="645"/>
    </location>
</feature>
<evidence type="ECO:0000259" key="3">
    <source>
        <dbReference type="PROSITE" id="PS50948"/>
    </source>
</evidence>
<dbReference type="Pfam" id="PF25485">
    <property type="entry name" value="DUF7908"/>
    <property type="match status" value="2"/>
</dbReference>
<dbReference type="InterPro" id="IPR003609">
    <property type="entry name" value="Pan_app"/>
</dbReference>
<feature type="compositionally biased region" description="Low complexity" evidence="1">
    <location>
        <begin position="431"/>
        <end position="532"/>
    </location>
</feature>
<feature type="region of interest" description="Disordered" evidence="1">
    <location>
        <begin position="249"/>
        <end position="349"/>
    </location>
</feature>
<dbReference type="Gene3D" id="3.50.4.10">
    <property type="entry name" value="Hepatocyte Growth Factor"/>
    <property type="match status" value="2"/>
</dbReference>
<comment type="caution">
    <text evidence="4">The sequence shown here is derived from an EMBL/GenBank/DDBJ whole genome shotgun (WGS) entry which is preliminary data.</text>
</comment>
<keyword evidence="2" id="KW-0732">Signal</keyword>
<feature type="compositionally biased region" description="Low complexity" evidence="1">
    <location>
        <begin position="847"/>
        <end position="951"/>
    </location>
</feature>
<feature type="signal peptide" evidence="2">
    <location>
        <begin position="1"/>
        <end position="21"/>
    </location>
</feature>
<dbReference type="PROSITE" id="PS50948">
    <property type="entry name" value="PAN"/>
    <property type="match status" value="2"/>
</dbReference>
<dbReference type="EMBL" id="JAVRRG010000061">
    <property type="protein sequence ID" value="KAK5092224.1"/>
    <property type="molecule type" value="Genomic_DNA"/>
</dbReference>
<keyword evidence="5" id="KW-1185">Reference proteome</keyword>
<dbReference type="Proteomes" id="UP001345013">
    <property type="component" value="Unassembled WGS sequence"/>
</dbReference>
<feature type="chain" id="PRO_5045476048" description="Apple domain-containing protein" evidence="2">
    <location>
        <begin position="22"/>
        <end position="1160"/>
    </location>
</feature>
<feature type="region of interest" description="Disordered" evidence="1">
    <location>
        <begin position="431"/>
        <end position="539"/>
    </location>
</feature>
<feature type="compositionally biased region" description="Low complexity" evidence="1">
    <location>
        <begin position="250"/>
        <end position="339"/>
    </location>
</feature>
<reference evidence="4 5" key="1">
    <citation type="submission" date="2023-08" db="EMBL/GenBank/DDBJ databases">
        <title>Black Yeasts Isolated from many extreme environments.</title>
        <authorList>
            <person name="Coleine C."/>
            <person name="Stajich J.E."/>
            <person name="Selbmann L."/>
        </authorList>
    </citation>
    <scope>NUCLEOTIDE SEQUENCE [LARGE SCALE GENOMIC DNA]</scope>
    <source>
        <strain evidence="4 5">CCFEE 5885</strain>
    </source>
</reference>
<accession>A0ABR0K914</accession>
<protein>
    <recommendedName>
        <fullName evidence="3">Apple domain-containing protein</fullName>
    </recommendedName>
</protein>
<dbReference type="InterPro" id="IPR057230">
    <property type="entry name" value="DUF7908"/>
</dbReference>
<dbReference type="SMART" id="SM00473">
    <property type="entry name" value="PAN_AP"/>
    <property type="match status" value="3"/>
</dbReference>
<proteinExistence type="predicted"/>
<name>A0ABR0K914_9EURO</name>
<dbReference type="Pfam" id="PF00024">
    <property type="entry name" value="PAN_1"/>
    <property type="match status" value="1"/>
</dbReference>
<feature type="region of interest" description="Disordered" evidence="1">
    <location>
        <begin position="847"/>
        <end position="953"/>
    </location>
</feature>
<sequence length="1160" mass="116119">MKPSTSQLLLSTAALLPTIYAQAPQVVGTGVDPACHDVVTVIEYPAYFSTVYESVGTIFNFMGGTNSLVINNPPQTVITSTVLTTTVTSTTTATVTANPGVSATLGAGLPSGTVTSIPSTSPFAIAYIVDAVGLSRLSFAGSDGSSIDPEDADAFYLQDGELMTLAGAKLGRNESDTYAAMVATPYDNEVTGDFFFVDGMLRWNSPDRGEATFYDCGGDLFAGFPDAPFENCAEATVGGVAVDALTLEPSSSTSVSGTSSGSMLSRSSTSGSSTSGSSTSGSSTSGSSTSGSSTSSSSSGGMMTTPTSTTMTGTTTGTSTTSDDSGTTTNAPSTTSPTGEPVAECPVENLGDDDFGYSTFCDHLVDPVDDADRLNPEGDTEDTYDDCTLLCDTTEECTGASFFEETQKCYLFAGAHKAPVAASGWIGGFRPGDSADPSDAGSGSTTTSSDAADTTNTTPGAAATTTTKTPGAAGTTTTTTPGAADTTTTTTPGAAGTTTTTTPGAAGTTTTTTPGAAGPTTTSSTTTTTTTAGGPGSEGNAIRLANGNPADNAVNCAGKCPTADSVVENGYIMYANVGLDGLAASPSEIVTPNLQTCIDICSAQADCVSVSRKKEGGVCYLHSDCHTTLSNGAEFDSAERIPESCDAGSTTTTTTTVATAIESTSPGATNSGFTIAVNVPNAVTRRARGVRRARSLSKRDIKYVSFDVTGKSILVDSEDEAAIFTIVDGGLKSGLSFVALDTSVAEPRFILQPTPPAEPVKVAVSDDGTFSVLGVAAFCRNDEVLVAVGEGKACPASYAAVEANAVAASDDPIIVTTTGAVVVPPTTTEGVIAPITTTGGAAPIITTTTTTTTTDAPAGEEPTTTTTTTTTTDDAPAGGEPTTTTTTTTTDDAPAGGGPTTTTTTTTTDDAPAGGEPTTTTTDSTSPTTSTTSTYTPTRHPSTTTTGSTATLCPDTPVGTEVNGFDIYCGYTADAATDAASNALLSQGGVATFEACIALCTGECTGLTYNRDSKFCYTHKGESNPQAAGTGEFDGAVKANAVTGDTTLPATGGPAPPACDTLFGATPSCPTTDIPKSADGNYYLFGGYGLAGADAPGATTAATFAACEERCTATPDCTSFTYQTTGAMNCYLKTTCYDSSTFGGTSTEFSSGVKVPAACK</sequence>